<sequence length="53" mass="5913">MKNLKKPAASKLLVKFDNELMSILTHDLKLFMAKNPFLASNKQAIPQQSLSVA</sequence>
<accession>A0A223P383</accession>
<dbReference type="AlphaFoldDB" id="A0A223P383"/>
<evidence type="ECO:0000313" key="2">
    <source>
        <dbReference type="Proteomes" id="UP000215002"/>
    </source>
</evidence>
<dbReference type="EMBL" id="CP022743">
    <property type="protein sequence ID" value="ASU36424.1"/>
    <property type="molecule type" value="Genomic_DNA"/>
</dbReference>
<protein>
    <submittedName>
        <fullName evidence="1">Uncharacterized protein</fullName>
    </submittedName>
</protein>
<name>A0A223P383_9SPHI</name>
<reference evidence="1 2" key="1">
    <citation type="submission" date="2017-08" db="EMBL/GenBank/DDBJ databases">
        <title>Complete genome sequence of Mucilaginibacter sp. strain BJC16-A31.</title>
        <authorList>
            <consortium name="Henan University of Science and Technology"/>
            <person name="You X."/>
        </authorList>
    </citation>
    <scope>NUCLEOTIDE SEQUENCE [LARGE SCALE GENOMIC DNA]</scope>
    <source>
        <strain evidence="1 2">BJC16-A31</strain>
    </source>
</reference>
<keyword evidence="2" id="KW-1185">Reference proteome</keyword>
<dbReference type="KEGG" id="muc:MuYL_4539"/>
<proteinExistence type="predicted"/>
<dbReference type="RefSeq" id="WP_157741025.1">
    <property type="nucleotide sequence ID" value="NZ_CP022743.1"/>
</dbReference>
<dbReference type="OrthoDB" id="800084at2"/>
<evidence type="ECO:0000313" key="1">
    <source>
        <dbReference type="EMBL" id="ASU36424.1"/>
    </source>
</evidence>
<gene>
    <name evidence="1" type="ORF">MuYL_4539</name>
</gene>
<organism evidence="1 2">
    <name type="scientific">Mucilaginibacter xinganensis</name>
    <dbReference type="NCBI Taxonomy" id="1234841"/>
    <lineage>
        <taxon>Bacteria</taxon>
        <taxon>Pseudomonadati</taxon>
        <taxon>Bacteroidota</taxon>
        <taxon>Sphingobacteriia</taxon>
        <taxon>Sphingobacteriales</taxon>
        <taxon>Sphingobacteriaceae</taxon>
        <taxon>Mucilaginibacter</taxon>
    </lineage>
</organism>
<dbReference type="Proteomes" id="UP000215002">
    <property type="component" value="Chromosome"/>
</dbReference>